<name>A0A2J8I1F7_VIBDI</name>
<keyword evidence="3 9" id="KW-0813">Transport</keyword>
<feature type="transmembrane region" description="Helical" evidence="9">
    <location>
        <begin position="109"/>
        <end position="133"/>
    </location>
</feature>
<dbReference type="InterPro" id="IPR047817">
    <property type="entry name" value="ABC2_TM_bact-type"/>
</dbReference>
<comment type="similarity">
    <text evidence="2 9">Belongs to the ABC-2 integral membrane protein family.</text>
</comment>
<comment type="subcellular location">
    <subcellularLocation>
        <location evidence="9">Cell inner membrane</location>
        <topology evidence="9">Multi-pass membrane protein</topology>
    </subcellularLocation>
    <subcellularLocation>
        <location evidence="1">Cell membrane</location>
        <topology evidence="1">Multi-pass membrane protein</topology>
    </subcellularLocation>
</comment>
<evidence type="ECO:0000256" key="2">
    <source>
        <dbReference type="ARBA" id="ARBA00007783"/>
    </source>
</evidence>
<dbReference type="OrthoDB" id="9786910at2"/>
<dbReference type="AlphaFoldDB" id="A0A2J8I1F7"/>
<evidence type="ECO:0000256" key="5">
    <source>
        <dbReference type="ARBA" id="ARBA00022692"/>
    </source>
</evidence>
<evidence type="ECO:0000256" key="7">
    <source>
        <dbReference type="ARBA" id="ARBA00023047"/>
    </source>
</evidence>
<evidence type="ECO:0000256" key="4">
    <source>
        <dbReference type="ARBA" id="ARBA00022475"/>
    </source>
</evidence>
<dbReference type="Pfam" id="PF01061">
    <property type="entry name" value="ABC2_membrane"/>
    <property type="match status" value="1"/>
</dbReference>
<dbReference type="GO" id="GO:0015774">
    <property type="term" value="P:polysaccharide transport"/>
    <property type="evidence" value="ECO:0007669"/>
    <property type="project" value="UniProtKB-KW"/>
</dbReference>
<dbReference type="GO" id="GO:0005886">
    <property type="term" value="C:plasma membrane"/>
    <property type="evidence" value="ECO:0007669"/>
    <property type="project" value="UniProtKB-SubCell"/>
</dbReference>
<evidence type="ECO:0000256" key="6">
    <source>
        <dbReference type="ARBA" id="ARBA00022989"/>
    </source>
</evidence>
<evidence type="ECO:0000256" key="3">
    <source>
        <dbReference type="ARBA" id="ARBA00022448"/>
    </source>
</evidence>
<dbReference type="InterPro" id="IPR013525">
    <property type="entry name" value="ABC2_TM"/>
</dbReference>
<keyword evidence="6 9" id="KW-1133">Transmembrane helix</keyword>
<evidence type="ECO:0000259" key="10">
    <source>
        <dbReference type="PROSITE" id="PS51012"/>
    </source>
</evidence>
<dbReference type="PANTHER" id="PTHR30413">
    <property type="entry name" value="INNER MEMBRANE TRANSPORT PERMEASE"/>
    <property type="match status" value="1"/>
</dbReference>
<comment type="caution">
    <text evidence="11">The sequence shown here is derived from an EMBL/GenBank/DDBJ whole genome shotgun (WGS) entry which is preliminary data.</text>
</comment>
<dbReference type="RefSeq" id="WP_102966421.1">
    <property type="nucleotide sequence ID" value="NZ_POSK01000008.1"/>
</dbReference>
<reference evidence="11 12" key="1">
    <citation type="submission" date="2018-01" db="EMBL/GenBank/DDBJ databases">
        <title>Draft genome sequences of six Vibrio diazotrophicus strains isolated from deep-sea sediments of the Baltic Sea.</title>
        <authorList>
            <person name="Castillo D."/>
            <person name="Vandieken V."/>
            <person name="Chiang O."/>
            <person name="Middelboe M."/>
        </authorList>
    </citation>
    <scope>NUCLEOTIDE SEQUENCE [LARGE SCALE GENOMIC DNA]</scope>
    <source>
        <strain evidence="11 12">60.27F</strain>
    </source>
</reference>
<organism evidence="11 12">
    <name type="scientific">Vibrio diazotrophicus</name>
    <dbReference type="NCBI Taxonomy" id="685"/>
    <lineage>
        <taxon>Bacteria</taxon>
        <taxon>Pseudomonadati</taxon>
        <taxon>Pseudomonadota</taxon>
        <taxon>Gammaproteobacteria</taxon>
        <taxon>Vibrionales</taxon>
        <taxon>Vibrionaceae</taxon>
        <taxon>Vibrio</taxon>
    </lineage>
</organism>
<feature type="domain" description="ABC transmembrane type-2" evidence="10">
    <location>
        <begin position="32"/>
        <end position="256"/>
    </location>
</feature>
<dbReference type="GO" id="GO:0015920">
    <property type="term" value="P:lipopolysaccharide transport"/>
    <property type="evidence" value="ECO:0007669"/>
    <property type="project" value="TreeGrafter"/>
</dbReference>
<evidence type="ECO:0000313" key="11">
    <source>
        <dbReference type="EMBL" id="PNI04338.1"/>
    </source>
</evidence>
<proteinExistence type="inferred from homology"/>
<dbReference type="PROSITE" id="PS51012">
    <property type="entry name" value="ABC_TM2"/>
    <property type="match status" value="1"/>
</dbReference>
<evidence type="ECO:0000256" key="9">
    <source>
        <dbReference type="RuleBase" id="RU361157"/>
    </source>
</evidence>
<feature type="transmembrane region" description="Helical" evidence="9">
    <location>
        <begin position="145"/>
        <end position="172"/>
    </location>
</feature>
<keyword evidence="5 9" id="KW-0812">Transmembrane</keyword>
<keyword evidence="4 9" id="KW-1003">Cell membrane</keyword>
<dbReference type="PANTHER" id="PTHR30413:SF10">
    <property type="entry name" value="CAPSULE POLYSACCHARIDE EXPORT INNER-MEMBRANE PROTEIN CTRC"/>
    <property type="match status" value="1"/>
</dbReference>
<evidence type="ECO:0000313" key="12">
    <source>
        <dbReference type="Proteomes" id="UP000236449"/>
    </source>
</evidence>
<dbReference type="Proteomes" id="UP000236449">
    <property type="component" value="Unassembled WGS sequence"/>
</dbReference>
<dbReference type="EMBL" id="POSK01000008">
    <property type="protein sequence ID" value="PNI04338.1"/>
    <property type="molecule type" value="Genomic_DNA"/>
</dbReference>
<dbReference type="GO" id="GO:0140359">
    <property type="term" value="F:ABC-type transporter activity"/>
    <property type="evidence" value="ECO:0007669"/>
    <property type="project" value="InterPro"/>
</dbReference>
<gene>
    <name evidence="11" type="ORF">C1N32_12970</name>
</gene>
<sequence length="264" mass="30176">MSSLLLAIYNYRGFILGSIKRDFQSRYQRSMLGAAWLVLQPLVMILVYTLIFSQVMKARLPESSGTYMYSIYLCSGIITWGLFSEILSKTKNVFIDNANLIKKLRFPKICLPIIIVLTALINFLIIFAIFIFFLTVTGNFPGIVIINFLLILILQIILTIGVGMILGVLNVFFRDVGQLVDVTLQVLFWATPIVYTISIIPSWAKFWIMLNPVARLISAYQTIFVYHQSPDWWSLFPVLIVSIICCIIGMHLFRKHSADMVDEL</sequence>
<protein>
    <recommendedName>
        <fullName evidence="9">Transport permease protein</fullName>
    </recommendedName>
</protein>
<evidence type="ECO:0000256" key="8">
    <source>
        <dbReference type="ARBA" id="ARBA00023136"/>
    </source>
</evidence>
<feature type="transmembrane region" description="Helical" evidence="9">
    <location>
        <begin position="31"/>
        <end position="55"/>
    </location>
</feature>
<keyword evidence="7" id="KW-0625">Polysaccharide transport</keyword>
<accession>A0A2J8I1F7</accession>
<feature type="transmembrane region" description="Helical" evidence="9">
    <location>
        <begin position="67"/>
        <end position="88"/>
    </location>
</feature>
<feature type="transmembrane region" description="Helical" evidence="9">
    <location>
        <begin position="232"/>
        <end position="253"/>
    </location>
</feature>
<keyword evidence="8 9" id="KW-0472">Membrane</keyword>
<evidence type="ECO:0000256" key="1">
    <source>
        <dbReference type="ARBA" id="ARBA00004651"/>
    </source>
</evidence>
<keyword evidence="7" id="KW-0762">Sugar transport</keyword>
<feature type="transmembrane region" description="Helical" evidence="9">
    <location>
        <begin position="184"/>
        <end position="204"/>
    </location>
</feature>